<organism evidence="5 6">
    <name type="scientific">Aegilops tauschii subsp. strangulata</name>
    <name type="common">Goatgrass</name>
    <dbReference type="NCBI Taxonomy" id="200361"/>
    <lineage>
        <taxon>Eukaryota</taxon>
        <taxon>Viridiplantae</taxon>
        <taxon>Streptophyta</taxon>
        <taxon>Embryophyta</taxon>
        <taxon>Tracheophyta</taxon>
        <taxon>Spermatophyta</taxon>
        <taxon>Magnoliopsida</taxon>
        <taxon>Liliopsida</taxon>
        <taxon>Poales</taxon>
        <taxon>Poaceae</taxon>
        <taxon>BOP clade</taxon>
        <taxon>Pooideae</taxon>
        <taxon>Triticodae</taxon>
        <taxon>Triticeae</taxon>
        <taxon>Triticinae</taxon>
        <taxon>Aegilops</taxon>
    </lineage>
</organism>
<comment type="similarity">
    <text evidence="3">Belongs to the PMEI family.</text>
</comment>
<evidence type="ECO:0000313" key="6">
    <source>
        <dbReference type="Proteomes" id="UP000015105"/>
    </source>
</evidence>
<reference evidence="6" key="2">
    <citation type="journal article" date="2017" name="Nat. Plants">
        <title>The Aegilops tauschii genome reveals multiple impacts of transposons.</title>
        <authorList>
            <person name="Zhao G."/>
            <person name="Zou C."/>
            <person name="Li K."/>
            <person name="Wang K."/>
            <person name="Li T."/>
            <person name="Gao L."/>
            <person name="Zhang X."/>
            <person name="Wang H."/>
            <person name="Yang Z."/>
            <person name="Liu X."/>
            <person name="Jiang W."/>
            <person name="Mao L."/>
            <person name="Kong X."/>
            <person name="Jiao Y."/>
            <person name="Jia J."/>
        </authorList>
    </citation>
    <scope>NUCLEOTIDE SEQUENCE [LARGE SCALE GENOMIC DNA]</scope>
    <source>
        <strain evidence="6">cv. AL8/78</strain>
    </source>
</reference>
<sequence length="218" mass="23297">QPVHAASLYREESVAIYTVPTQQQRLAKCKAQTAMASTATTVAMAIVVLAAVSSDVLPVAEADAGLISRTCKKTKTPAICVAMLRADRRTDGAMNLYGLASNALLIAIDTVYNNTRVIVDLFKGKEGTPEGGALDGCNQAYLEADNDLELQARLALDFLDYAGASKVILLAKDAGDMCEDAFKAIKKMSPLADMDRQMTERCGVTADLMDLLASKRSE</sequence>
<dbReference type="PANTHER" id="PTHR35357">
    <property type="entry name" value="OS02G0537100 PROTEIN"/>
    <property type="match status" value="1"/>
</dbReference>
<dbReference type="AlphaFoldDB" id="A0A453DNN7"/>
<reference evidence="5" key="5">
    <citation type="journal article" date="2021" name="G3 (Bethesda)">
        <title>Aegilops tauschii genome assembly Aet v5.0 features greater sequence contiguity and improved annotation.</title>
        <authorList>
            <person name="Wang L."/>
            <person name="Zhu T."/>
            <person name="Rodriguez J.C."/>
            <person name="Deal K.R."/>
            <person name="Dubcovsky J."/>
            <person name="McGuire P.E."/>
            <person name="Lux T."/>
            <person name="Spannagl M."/>
            <person name="Mayer K.F.X."/>
            <person name="Baldrich P."/>
            <person name="Meyers B.C."/>
            <person name="Huo N."/>
            <person name="Gu Y.Q."/>
            <person name="Zhou H."/>
            <person name="Devos K.M."/>
            <person name="Bennetzen J.L."/>
            <person name="Unver T."/>
            <person name="Budak H."/>
            <person name="Gulick P.J."/>
            <person name="Galiba G."/>
            <person name="Kalapos B."/>
            <person name="Nelson D.R."/>
            <person name="Li P."/>
            <person name="You F.M."/>
            <person name="Luo M.C."/>
            <person name="Dvorak J."/>
        </authorList>
    </citation>
    <scope>NUCLEOTIDE SEQUENCE [LARGE SCALE GENOMIC DNA]</scope>
    <source>
        <strain evidence="5">cv. AL8/78</strain>
    </source>
</reference>
<proteinExistence type="inferred from homology"/>
<dbReference type="InterPro" id="IPR006501">
    <property type="entry name" value="Pectinesterase_inhib_dom"/>
</dbReference>
<evidence type="ECO:0000256" key="3">
    <source>
        <dbReference type="ARBA" id="ARBA00038471"/>
    </source>
</evidence>
<accession>A0A453DNN7</accession>
<dbReference type="Pfam" id="PF04043">
    <property type="entry name" value="PMEI"/>
    <property type="match status" value="1"/>
</dbReference>
<reference evidence="6" key="1">
    <citation type="journal article" date="2014" name="Science">
        <title>Ancient hybridizations among the ancestral genomes of bread wheat.</title>
        <authorList>
            <consortium name="International Wheat Genome Sequencing Consortium,"/>
            <person name="Marcussen T."/>
            <person name="Sandve S.R."/>
            <person name="Heier L."/>
            <person name="Spannagl M."/>
            <person name="Pfeifer M."/>
            <person name="Jakobsen K.S."/>
            <person name="Wulff B.B."/>
            <person name="Steuernagel B."/>
            <person name="Mayer K.F."/>
            <person name="Olsen O.A."/>
        </authorList>
    </citation>
    <scope>NUCLEOTIDE SEQUENCE [LARGE SCALE GENOMIC DNA]</scope>
    <source>
        <strain evidence="6">cv. AL8/78</strain>
    </source>
</reference>
<keyword evidence="2" id="KW-1015">Disulfide bond</keyword>
<name>A0A453DNN7_AEGTS</name>
<dbReference type="Proteomes" id="UP000015105">
    <property type="component" value="Chromosome 3D"/>
</dbReference>
<evidence type="ECO:0000313" key="5">
    <source>
        <dbReference type="EnsemblPlants" id="AET3Gv20013200.1"/>
    </source>
</evidence>
<feature type="domain" description="Pectinesterase inhibitor" evidence="4">
    <location>
        <begin position="62"/>
        <end position="208"/>
    </location>
</feature>
<dbReference type="NCBIfam" id="TIGR01614">
    <property type="entry name" value="PME_inhib"/>
    <property type="match status" value="1"/>
</dbReference>
<evidence type="ECO:0000256" key="2">
    <source>
        <dbReference type="ARBA" id="ARBA00023157"/>
    </source>
</evidence>
<dbReference type="InterPro" id="IPR035513">
    <property type="entry name" value="Invertase/methylesterase_inhib"/>
</dbReference>
<dbReference type="InterPro" id="IPR034086">
    <property type="entry name" value="PMEI_plant"/>
</dbReference>
<dbReference type="SUPFAM" id="SSF101148">
    <property type="entry name" value="Plant invertase/pectin methylesterase inhibitor"/>
    <property type="match status" value="1"/>
</dbReference>
<protein>
    <recommendedName>
        <fullName evidence="4">Pectinesterase inhibitor domain-containing protein</fullName>
    </recommendedName>
</protein>
<dbReference type="Gene3D" id="1.20.140.40">
    <property type="entry name" value="Invertase/pectin methylesterase inhibitor family protein"/>
    <property type="match status" value="1"/>
</dbReference>
<reference evidence="5" key="3">
    <citation type="journal article" date="2017" name="Nature">
        <title>Genome sequence of the progenitor of the wheat D genome Aegilops tauschii.</title>
        <authorList>
            <person name="Luo M.C."/>
            <person name="Gu Y.Q."/>
            <person name="Puiu D."/>
            <person name="Wang H."/>
            <person name="Twardziok S.O."/>
            <person name="Deal K.R."/>
            <person name="Huo N."/>
            <person name="Zhu T."/>
            <person name="Wang L."/>
            <person name="Wang Y."/>
            <person name="McGuire P.E."/>
            <person name="Liu S."/>
            <person name="Long H."/>
            <person name="Ramasamy R.K."/>
            <person name="Rodriguez J.C."/>
            <person name="Van S.L."/>
            <person name="Yuan L."/>
            <person name="Wang Z."/>
            <person name="Xia Z."/>
            <person name="Xiao L."/>
            <person name="Anderson O.D."/>
            <person name="Ouyang S."/>
            <person name="Liang Y."/>
            <person name="Zimin A.V."/>
            <person name="Pertea G."/>
            <person name="Qi P."/>
            <person name="Bennetzen J.L."/>
            <person name="Dai X."/>
            <person name="Dawson M.W."/>
            <person name="Muller H.G."/>
            <person name="Kugler K."/>
            <person name="Rivarola-Duarte L."/>
            <person name="Spannagl M."/>
            <person name="Mayer K.F.X."/>
            <person name="Lu F.H."/>
            <person name="Bevan M.W."/>
            <person name="Leroy P."/>
            <person name="Li P."/>
            <person name="You F.M."/>
            <person name="Sun Q."/>
            <person name="Liu Z."/>
            <person name="Lyons E."/>
            <person name="Wicker T."/>
            <person name="Salzberg S.L."/>
            <person name="Devos K.M."/>
            <person name="Dvorak J."/>
        </authorList>
    </citation>
    <scope>NUCLEOTIDE SEQUENCE [LARGE SCALE GENOMIC DNA]</scope>
    <source>
        <strain evidence="5">cv. AL8/78</strain>
    </source>
</reference>
<keyword evidence="6" id="KW-1185">Reference proteome</keyword>
<reference evidence="5" key="4">
    <citation type="submission" date="2019-03" db="UniProtKB">
        <authorList>
            <consortium name="EnsemblPlants"/>
        </authorList>
    </citation>
    <scope>IDENTIFICATION</scope>
</reference>
<dbReference type="PANTHER" id="PTHR35357:SF8">
    <property type="entry name" value="OS01G0111000 PROTEIN"/>
    <property type="match status" value="1"/>
</dbReference>
<dbReference type="EnsemblPlants" id="AET3Gv20013200.1">
    <property type="protein sequence ID" value="AET3Gv20013200.1"/>
    <property type="gene ID" value="AET3Gv20013200"/>
</dbReference>
<dbReference type="Gramene" id="AET3Gv20013200.1">
    <property type="protein sequence ID" value="AET3Gv20013200.1"/>
    <property type="gene ID" value="AET3Gv20013200"/>
</dbReference>
<keyword evidence="1" id="KW-0732">Signal</keyword>
<dbReference type="CDD" id="cd15797">
    <property type="entry name" value="PMEI"/>
    <property type="match status" value="1"/>
</dbReference>
<evidence type="ECO:0000259" key="4">
    <source>
        <dbReference type="SMART" id="SM00856"/>
    </source>
</evidence>
<evidence type="ECO:0000256" key="1">
    <source>
        <dbReference type="ARBA" id="ARBA00022729"/>
    </source>
</evidence>
<dbReference type="SMART" id="SM00856">
    <property type="entry name" value="PMEI"/>
    <property type="match status" value="1"/>
</dbReference>
<dbReference type="GO" id="GO:0046910">
    <property type="term" value="F:pectinesterase inhibitor activity"/>
    <property type="evidence" value="ECO:0007669"/>
    <property type="project" value="InterPro"/>
</dbReference>